<organism evidence="9 10">
    <name type="scientific">Methanolapillus millepedarum</name>
    <dbReference type="NCBI Taxonomy" id="3028296"/>
    <lineage>
        <taxon>Archaea</taxon>
        <taxon>Methanobacteriati</taxon>
        <taxon>Methanobacteriota</taxon>
        <taxon>Stenosarchaea group</taxon>
        <taxon>Methanomicrobia</taxon>
        <taxon>Methanosarcinales</taxon>
        <taxon>Methanosarcinaceae</taxon>
        <taxon>Methanolapillus</taxon>
    </lineage>
</organism>
<dbReference type="HAMAP" id="MF_01328_A">
    <property type="entry name" value="Ribosomal_uL4_A"/>
    <property type="match status" value="1"/>
</dbReference>
<dbReference type="Gene3D" id="3.40.1370.10">
    <property type="match status" value="1"/>
</dbReference>
<comment type="similarity">
    <text evidence="1 7">Belongs to the universal ribosomal protein uL4 family.</text>
</comment>
<feature type="compositionally biased region" description="Basic and acidic residues" evidence="8">
    <location>
        <begin position="95"/>
        <end position="105"/>
    </location>
</feature>
<comment type="function">
    <text evidence="7">One of the primary rRNA binding proteins, this protein initially binds near the 5'-end of the 23S rRNA. It is important during the early stages of 50S assembly. It makes multiple contacts with different domains of the 23S rRNA in the assembled 50S subunit and ribosome.</text>
</comment>
<evidence type="ECO:0000313" key="10">
    <source>
        <dbReference type="Proteomes" id="UP001303587"/>
    </source>
</evidence>
<keyword evidence="6 7" id="KW-0687">Ribonucleoprotein</keyword>
<evidence type="ECO:0000256" key="4">
    <source>
        <dbReference type="ARBA" id="ARBA00022884"/>
    </source>
</evidence>
<keyword evidence="4 7" id="KW-0694">RNA-binding</keyword>
<feature type="region of interest" description="Disordered" evidence="8">
    <location>
        <begin position="82"/>
        <end position="105"/>
    </location>
</feature>
<evidence type="ECO:0000256" key="7">
    <source>
        <dbReference type="HAMAP-Rule" id="MF_01328"/>
    </source>
</evidence>
<dbReference type="FunFam" id="3.40.1370.10:FF:000011">
    <property type="entry name" value="50S ribosomal protein L4"/>
    <property type="match status" value="1"/>
</dbReference>
<reference evidence="9 10" key="1">
    <citation type="submission" date="2023-07" db="EMBL/GenBank/DDBJ databases">
        <title>Closed genoem sequence of Methanosarcinaceae archaeon Ac7.</title>
        <authorList>
            <person name="Poehlein A."/>
            <person name="Protasov E."/>
            <person name="Platt K."/>
            <person name="Reeh H."/>
            <person name="Daniel R."/>
            <person name="Brune A."/>
        </authorList>
    </citation>
    <scope>NUCLEOTIDE SEQUENCE [LARGE SCALE GENOMIC DNA]</scope>
    <source>
        <strain evidence="9 10">Ac7</strain>
    </source>
</reference>
<protein>
    <recommendedName>
        <fullName evidence="7">Large ribosomal subunit protein uL4</fullName>
    </recommendedName>
</protein>
<dbReference type="GO" id="GO:0005840">
    <property type="term" value="C:ribosome"/>
    <property type="evidence" value="ECO:0007669"/>
    <property type="project" value="UniProtKB-KW"/>
</dbReference>
<evidence type="ECO:0000256" key="6">
    <source>
        <dbReference type="ARBA" id="ARBA00023274"/>
    </source>
</evidence>
<evidence type="ECO:0000256" key="3">
    <source>
        <dbReference type="ARBA" id="ARBA00022730"/>
    </source>
</evidence>
<dbReference type="GO" id="GO:1990904">
    <property type="term" value="C:ribonucleoprotein complex"/>
    <property type="evidence" value="ECO:0007669"/>
    <property type="project" value="UniProtKB-KW"/>
</dbReference>
<dbReference type="InterPro" id="IPR019970">
    <property type="entry name" value="Ribosomall_uL4-arc"/>
</dbReference>
<comment type="subunit">
    <text evidence="2 7">Part of the 50S ribosomal subunit.</text>
</comment>
<dbReference type="RefSeq" id="WP_338101950.1">
    <property type="nucleotide sequence ID" value="NZ_CP131060.1"/>
</dbReference>
<dbReference type="InterPro" id="IPR045240">
    <property type="entry name" value="Ribosomal_uL4_euk/arch"/>
</dbReference>
<dbReference type="InterPro" id="IPR023574">
    <property type="entry name" value="Ribosomal_uL4_dom_sf"/>
</dbReference>
<keyword evidence="10" id="KW-1185">Reference proteome</keyword>
<dbReference type="GeneID" id="89230245"/>
<evidence type="ECO:0000256" key="8">
    <source>
        <dbReference type="SAM" id="MobiDB-lite"/>
    </source>
</evidence>
<comment type="function">
    <text evidence="7">Forms part of the polypeptide exit tunnel.</text>
</comment>
<dbReference type="GO" id="GO:0019843">
    <property type="term" value="F:rRNA binding"/>
    <property type="evidence" value="ECO:0007669"/>
    <property type="project" value="UniProtKB-UniRule"/>
</dbReference>
<dbReference type="AlphaFoldDB" id="A0AA96V310"/>
<accession>A0AA96V310</accession>
<dbReference type="GO" id="GO:0006412">
    <property type="term" value="P:translation"/>
    <property type="evidence" value="ECO:0007669"/>
    <property type="project" value="UniProtKB-UniRule"/>
</dbReference>
<dbReference type="PANTHER" id="PTHR19431">
    <property type="entry name" value="60S RIBOSOMAL PROTEIN L4"/>
    <property type="match status" value="1"/>
</dbReference>
<gene>
    <name evidence="7" type="primary">rpl4</name>
    <name evidence="9" type="ORF">MsAc7_11390</name>
</gene>
<proteinExistence type="inferred from homology"/>
<dbReference type="GO" id="GO:0003735">
    <property type="term" value="F:structural constituent of ribosome"/>
    <property type="evidence" value="ECO:0007669"/>
    <property type="project" value="InterPro"/>
</dbReference>
<name>A0AA96V310_9EURY</name>
<keyword evidence="5 7" id="KW-0689">Ribosomal protein</keyword>
<dbReference type="SUPFAM" id="SSF52166">
    <property type="entry name" value="Ribosomal protein L4"/>
    <property type="match status" value="1"/>
</dbReference>
<dbReference type="InterPro" id="IPR002136">
    <property type="entry name" value="Ribosomal_uL4"/>
</dbReference>
<dbReference type="NCBIfam" id="TIGR03672">
    <property type="entry name" value="rpl4p_arch"/>
    <property type="match status" value="1"/>
</dbReference>
<sequence length="257" mass="27718">MVAAKILDLSGQPVGEIELPSVFFEDYRPDLIKKAVLAAQANRRHPYGPTLYAGMQTSATGWGSGRGASHVPRIVNGSRAARIPHAKGGRAAHPPKPETDYSEKVNKKERRLAVRSAIAATCSEDLVITRGHIFMTEELPIVADDAFENLSKTKDVVSFFEAIGVYEDVMRAKLGRNIRAGRGKMRGRKYKSRKSLLVVTGDVAAVSCAARNLAGVDIATVSELNAELLAPGTHAGRLTVWTKSAIAKLAEKEGVME</sequence>
<dbReference type="EMBL" id="CP131060">
    <property type="protein sequence ID" value="WNY25587.1"/>
    <property type="molecule type" value="Genomic_DNA"/>
</dbReference>
<keyword evidence="3 7" id="KW-0699">rRNA-binding</keyword>
<dbReference type="Pfam" id="PF00573">
    <property type="entry name" value="Ribosomal_L4"/>
    <property type="match status" value="1"/>
</dbReference>
<evidence type="ECO:0000256" key="2">
    <source>
        <dbReference type="ARBA" id="ARBA00011838"/>
    </source>
</evidence>
<evidence type="ECO:0000256" key="5">
    <source>
        <dbReference type="ARBA" id="ARBA00022980"/>
    </source>
</evidence>
<evidence type="ECO:0000313" key="9">
    <source>
        <dbReference type="EMBL" id="WNY25587.1"/>
    </source>
</evidence>
<dbReference type="Proteomes" id="UP001303587">
    <property type="component" value="Chromosome"/>
</dbReference>
<evidence type="ECO:0000256" key="1">
    <source>
        <dbReference type="ARBA" id="ARBA00010528"/>
    </source>
</evidence>